<evidence type="ECO:0000256" key="4">
    <source>
        <dbReference type="SAM" id="MobiDB-lite"/>
    </source>
</evidence>
<dbReference type="GO" id="GO:0006281">
    <property type="term" value="P:DNA repair"/>
    <property type="evidence" value="ECO:0007669"/>
    <property type="project" value="TreeGrafter"/>
</dbReference>
<organism evidence="6 7">
    <name type="scientific">Carpinus fangiana</name>
    <dbReference type="NCBI Taxonomy" id="176857"/>
    <lineage>
        <taxon>Eukaryota</taxon>
        <taxon>Viridiplantae</taxon>
        <taxon>Streptophyta</taxon>
        <taxon>Embryophyta</taxon>
        <taxon>Tracheophyta</taxon>
        <taxon>Spermatophyta</taxon>
        <taxon>Magnoliopsida</taxon>
        <taxon>eudicotyledons</taxon>
        <taxon>Gunneridae</taxon>
        <taxon>Pentapetalae</taxon>
        <taxon>rosids</taxon>
        <taxon>fabids</taxon>
        <taxon>Fagales</taxon>
        <taxon>Betulaceae</taxon>
        <taxon>Carpinus</taxon>
    </lineage>
</organism>
<dbReference type="PANTHER" id="PTHR45626">
    <property type="entry name" value="TRANSCRIPTION TERMINATION FACTOR 2-RELATED"/>
    <property type="match status" value="1"/>
</dbReference>
<dbReference type="AlphaFoldDB" id="A0A5N6KUT5"/>
<protein>
    <recommendedName>
        <fullName evidence="5">Helicase C-terminal domain-containing protein</fullName>
    </recommendedName>
</protein>
<feature type="region of interest" description="Disordered" evidence="4">
    <location>
        <begin position="787"/>
        <end position="843"/>
    </location>
</feature>
<keyword evidence="7" id="KW-1185">Reference proteome</keyword>
<evidence type="ECO:0000256" key="3">
    <source>
        <dbReference type="ARBA" id="ARBA00022840"/>
    </source>
</evidence>
<dbReference type="GO" id="GO:0005524">
    <property type="term" value="F:ATP binding"/>
    <property type="evidence" value="ECO:0007669"/>
    <property type="project" value="UniProtKB-KW"/>
</dbReference>
<keyword evidence="2" id="KW-0378">Hydrolase</keyword>
<comment type="caution">
    <text evidence="6">The sequence shown here is derived from an EMBL/GenBank/DDBJ whole genome shotgun (WGS) entry which is preliminary data.</text>
</comment>
<keyword evidence="3" id="KW-0067">ATP-binding</keyword>
<dbReference type="Gene3D" id="3.40.50.10810">
    <property type="entry name" value="Tandem AAA-ATPase domain"/>
    <property type="match status" value="2"/>
</dbReference>
<sequence length="1180" mass="132801">MHLRIGCMRFDGLFDPSLPPSSSGKWQELTRQALEVRPMRYSSLHSDAVRLLEAKWIKVERQRASASEIWRIYYLPDDVSLASIPRTSKILRRAFENVLMNLDICQALWDGKESVHKVPFELWATPDRCSLFYIFNTLKSPEPSQESIKDSQHLAVVKRLLALKSPCRGLRTSLYPYQRRAAAAMVQQETTPRLQLDPRLEARTAIDGTVYYYGPRDRTLLRYPRHYETVTGGILAETMGLGKTLICIATILASLGQLPKIPPQYPQADIPTRKVVGSLMDMAAAATTRHQLPWKGHFQDILESRGEHMARCIESLQLQQPEYVVPPRVIRENARRRSESIMSKPTHVLLSSGTIIVVPRNLVHQWRSEFDKHVCEDALKIFVVDAPKVFLPSPAELATFDVIIFSRPRFELENKQSEEFYESPLKAIHWLRIIIDEGHGFSSTNTHAVVAAEKLVKADRRWIVSGTPAKDLLGVEVELGWMADQSMPMTHNEYRQNSLYHRRAFNYQQEVHSGAVKSLGALASRFLMAQPWSNSDFLEHLESSAQWEDSVYRHEDLRARTYSSFSTCLRRTLQNLVIRTRPDDVERDLILPPLTHEIVRLQPSLYDKLTANLFVLLFTSNAITSERTDQDYLFHKNNLSHLHRLTTNLRQSGFAWSGFDKSSVRASLRVARSYLEKEGQECSKEDRDLMTHTMEVASLALRLPGWQALSNSQEVAVVLRNWPDDTRVEWSLEGCTDPMLMGLTQVSQAQRHVNARLSTEEPLIGFAEAGISAQVAAEEARIYATGAKPKSDADSSGMEKTGIPSSSVSMGSMGTKRLLVSGATTTSPRKPRRSNTVVAQEENASISPSKALVRNAKKRRLSSTDSYISLPPTSTIGSTQMVGTTSAKLTYLIDRVVTLHSSEKILIFYDAPHIAFYISQALDILHIKHLIYASTLSGEQRSKYAVLFDTDPSQRVLLMDLKQAAHGLNLSSASRVFFVNPALRPDIEAQAIKRAHRIGQTRPVRVETLLLTGTIEEAMHDHAAKMTRGEHLAAKTLEEDDGIRGIIQSARVMRVRPDEMKGEAQVATLTMPQQLFGRTDRRKPGEQRSGLEEEIFGAESRIDLVMDLRGVDDRTKPKRRRGASEGPGDGTTSTTNAREQDYLRARSNYGTNVADVEDEDAPTLAPCRPHSIFGSTADQN</sequence>
<dbReference type="CDD" id="cd18793">
    <property type="entry name" value="SF2_C_SNF"/>
    <property type="match status" value="1"/>
</dbReference>
<dbReference type="InterPro" id="IPR014001">
    <property type="entry name" value="Helicase_ATP-bd"/>
</dbReference>
<dbReference type="GO" id="GO:0008094">
    <property type="term" value="F:ATP-dependent activity, acting on DNA"/>
    <property type="evidence" value="ECO:0007669"/>
    <property type="project" value="TreeGrafter"/>
</dbReference>
<evidence type="ECO:0000313" key="6">
    <source>
        <dbReference type="EMBL" id="KAB8346117.1"/>
    </source>
</evidence>
<accession>A0A5N6KUT5</accession>
<feature type="compositionally biased region" description="Polar residues" evidence="4">
    <location>
        <begin position="803"/>
        <end position="812"/>
    </location>
</feature>
<dbReference type="EMBL" id="VIBQ01000013">
    <property type="protein sequence ID" value="KAB8346117.1"/>
    <property type="molecule type" value="Genomic_DNA"/>
</dbReference>
<evidence type="ECO:0000259" key="5">
    <source>
        <dbReference type="PROSITE" id="PS51194"/>
    </source>
</evidence>
<feature type="region of interest" description="Disordered" evidence="4">
    <location>
        <begin position="1107"/>
        <end position="1180"/>
    </location>
</feature>
<dbReference type="PANTHER" id="PTHR45626:SF51">
    <property type="entry name" value="SNF2-RELATED DOMAIN-CONTAINING PROTEIN"/>
    <property type="match status" value="1"/>
</dbReference>
<dbReference type="Proteomes" id="UP000327013">
    <property type="component" value="Unassembled WGS sequence"/>
</dbReference>
<keyword evidence="1" id="KW-0547">Nucleotide-binding</keyword>
<feature type="compositionally biased region" description="Polar residues" evidence="4">
    <location>
        <begin position="822"/>
        <end position="843"/>
    </location>
</feature>
<dbReference type="PROSITE" id="PS51194">
    <property type="entry name" value="HELICASE_CTER"/>
    <property type="match status" value="1"/>
</dbReference>
<dbReference type="InterPro" id="IPR027417">
    <property type="entry name" value="P-loop_NTPase"/>
</dbReference>
<feature type="domain" description="Helicase C-terminal" evidence="5">
    <location>
        <begin position="891"/>
        <end position="1047"/>
    </location>
</feature>
<dbReference type="GO" id="GO:0005634">
    <property type="term" value="C:nucleus"/>
    <property type="evidence" value="ECO:0007669"/>
    <property type="project" value="TreeGrafter"/>
</dbReference>
<dbReference type="InterPro" id="IPR000330">
    <property type="entry name" value="SNF2_N"/>
</dbReference>
<evidence type="ECO:0000313" key="7">
    <source>
        <dbReference type="Proteomes" id="UP000327013"/>
    </source>
</evidence>
<feature type="region of interest" description="Disordered" evidence="4">
    <location>
        <begin position="1074"/>
        <end position="1095"/>
    </location>
</feature>
<dbReference type="InterPro" id="IPR038718">
    <property type="entry name" value="SNF2-like_sf"/>
</dbReference>
<reference evidence="6 7" key="1">
    <citation type="submission" date="2019-06" db="EMBL/GenBank/DDBJ databases">
        <title>A chromosomal-level reference genome of Carpinus fangiana (Coryloideae, Betulaceae).</title>
        <authorList>
            <person name="Yang X."/>
            <person name="Wang Z."/>
            <person name="Zhang L."/>
            <person name="Hao G."/>
            <person name="Liu J."/>
            <person name="Yang Y."/>
        </authorList>
    </citation>
    <scope>NUCLEOTIDE SEQUENCE [LARGE SCALE GENOMIC DNA]</scope>
    <source>
        <strain evidence="6">Cfa_2016G</strain>
        <tissue evidence="6">Leaf</tissue>
    </source>
</reference>
<proteinExistence type="predicted"/>
<evidence type="ECO:0000256" key="2">
    <source>
        <dbReference type="ARBA" id="ARBA00022801"/>
    </source>
</evidence>
<dbReference type="InterPro" id="IPR050628">
    <property type="entry name" value="SNF2_RAD54_helicase_TF"/>
</dbReference>
<dbReference type="InterPro" id="IPR001650">
    <property type="entry name" value="Helicase_C-like"/>
</dbReference>
<gene>
    <name evidence="6" type="ORF">FH972_023165</name>
</gene>
<dbReference type="InterPro" id="IPR049730">
    <property type="entry name" value="SNF2/RAD54-like_C"/>
</dbReference>
<dbReference type="GO" id="GO:0016787">
    <property type="term" value="F:hydrolase activity"/>
    <property type="evidence" value="ECO:0007669"/>
    <property type="project" value="UniProtKB-KW"/>
</dbReference>
<name>A0A5N6KUT5_9ROSI</name>
<dbReference type="Gene3D" id="3.40.50.300">
    <property type="entry name" value="P-loop containing nucleotide triphosphate hydrolases"/>
    <property type="match status" value="1"/>
</dbReference>
<feature type="compositionally biased region" description="Basic and acidic residues" evidence="4">
    <location>
        <begin position="1078"/>
        <end position="1091"/>
    </location>
</feature>
<dbReference type="Pfam" id="PF00176">
    <property type="entry name" value="SNF2-rel_dom"/>
    <property type="match status" value="1"/>
</dbReference>
<dbReference type="Pfam" id="PF00271">
    <property type="entry name" value="Helicase_C"/>
    <property type="match status" value="1"/>
</dbReference>
<evidence type="ECO:0000256" key="1">
    <source>
        <dbReference type="ARBA" id="ARBA00022741"/>
    </source>
</evidence>
<dbReference type="OrthoDB" id="2801544at2759"/>
<dbReference type="SMART" id="SM00487">
    <property type="entry name" value="DEXDc"/>
    <property type="match status" value="1"/>
</dbReference>
<dbReference type="SUPFAM" id="SSF52540">
    <property type="entry name" value="P-loop containing nucleoside triphosphate hydrolases"/>
    <property type="match status" value="2"/>
</dbReference>